<protein>
    <submittedName>
        <fullName evidence="2">Uncharacterized protein</fullName>
    </submittedName>
</protein>
<dbReference type="AlphaFoldDB" id="A0A1J8PVU9"/>
<keyword evidence="1" id="KW-1133">Transmembrane helix</keyword>
<dbReference type="STRING" id="180088.A0A1J8PVU9"/>
<organism evidence="2 3">
    <name type="scientific">Rhizopogon vesiculosus</name>
    <dbReference type="NCBI Taxonomy" id="180088"/>
    <lineage>
        <taxon>Eukaryota</taxon>
        <taxon>Fungi</taxon>
        <taxon>Dikarya</taxon>
        <taxon>Basidiomycota</taxon>
        <taxon>Agaricomycotina</taxon>
        <taxon>Agaricomycetes</taxon>
        <taxon>Agaricomycetidae</taxon>
        <taxon>Boletales</taxon>
        <taxon>Suillineae</taxon>
        <taxon>Rhizopogonaceae</taxon>
        <taxon>Rhizopogon</taxon>
    </lineage>
</organism>
<evidence type="ECO:0000313" key="2">
    <source>
        <dbReference type="EMBL" id="OJA11867.1"/>
    </source>
</evidence>
<accession>A0A1J8PVU9</accession>
<name>A0A1J8PVU9_9AGAM</name>
<evidence type="ECO:0000313" key="3">
    <source>
        <dbReference type="Proteomes" id="UP000183567"/>
    </source>
</evidence>
<comment type="caution">
    <text evidence="2">The sequence shown here is derived from an EMBL/GenBank/DDBJ whole genome shotgun (WGS) entry which is preliminary data.</text>
</comment>
<dbReference type="EMBL" id="LVVM01004895">
    <property type="protein sequence ID" value="OJA11867.1"/>
    <property type="molecule type" value="Genomic_DNA"/>
</dbReference>
<sequence>MLFATDASETPCTTYNPSRVDRCVSLTTIGEHLRQYICVNCVIWSHQQVYNIQQDYLRRCPIVISVIATLIRGRGSQNIMFRALTTITASTVASISTPHPRFRIITRSSMPAVVLVRGSSRATSACTSIIGKSTLACTAFRAGGDSCLRVTFNLIQTLAYIALRTLSAPPADAAWGSSINPPSCSILNLAHRTSADAAVFRLSRQIGRGTDGPMNVIFVAFIAALASVNTLRAGSVMYWITKRQLTKFLLELPGSRCNIMNLKWVQSQFPATAHILSILTVFNAGPMRPRVFENRNFQGVFSSSKPSIIVPFIVLFICQEAIANTEIINFLASEESDVHFPSTSVGSTWPVLNYRNNQGHWNVDPALLDTPLQQVCDSETAITPANLFSCPHELWVALDLDGESWLTYSKFTLRLSWPASSPADFLLEIYGPQAIFARLPKQLNQPTIADASITPPHLSRTGSTTTRSKYARIRAVDAGVLTPTPDLPPSAAQAVEPIPFILILEPLYLGILPASLLPTVCFLVPLLLAAALATPWIIGYLDHFVQQARQELHDRSTAQERKAQ</sequence>
<keyword evidence="1" id="KW-0812">Transmembrane</keyword>
<gene>
    <name evidence="2" type="ORF">AZE42_03272</name>
</gene>
<keyword evidence="3" id="KW-1185">Reference proteome</keyword>
<feature type="transmembrane region" description="Helical" evidence="1">
    <location>
        <begin position="522"/>
        <end position="541"/>
    </location>
</feature>
<proteinExistence type="predicted"/>
<keyword evidence="1" id="KW-0472">Membrane</keyword>
<reference evidence="2 3" key="1">
    <citation type="submission" date="2016-03" db="EMBL/GenBank/DDBJ databases">
        <title>Comparative genomics of the ectomycorrhizal sister species Rhizopogon vinicolor and Rhizopogon vesiculosus (Basidiomycota: Boletales) reveals a divergence of the mating type B locus.</title>
        <authorList>
            <person name="Mujic A.B."/>
            <person name="Kuo A."/>
            <person name="Tritt A."/>
            <person name="Lipzen A."/>
            <person name="Chen C."/>
            <person name="Johnson J."/>
            <person name="Sharma A."/>
            <person name="Barry K."/>
            <person name="Grigoriev I.V."/>
            <person name="Spatafora J.W."/>
        </authorList>
    </citation>
    <scope>NUCLEOTIDE SEQUENCE [LARGE SCALE GENOMIC DNA]</scope>
    <source>
        <strain evidence="2 3">AM-OR11-056</strain>
    </source>
</reference>
<evidence type="ECO:0000256" key="1">
    <source>
        <dbReference type="SAM" id="Phobius"/>
    </source>
</evidence>
<dbReference type="OrthoDB" id="3360032at2759"/>
<dbReference type="Proteomes" id="UP000183567">
    <property type="component" value="Unassembled WGS sequence"/>
</dbReference>